<feature type="transmembrane region" description="Helical" evidence="1">
    <location>
        <begin position="50"/>
        <end position="74"/>
    </location>
</feature>
<dbReference type="Proteomes" id="UP000077519">
    <property type="component" value="Unassembled WGS sequence"/>
</dbReference>
<accession>A0A177YDJ8</accession>
<evidence type="ECO:0000313" key="2">
    <source>
        <dbReference type="EMBL" id="OAK53531.1"/>
    </source>
</evidence>
<reference evidence="2 3" key="1">
    <citation type="submission" date="2016-03" db="EMBL/GenBank/DDBJ databases">
        <title>Genome sequence of Rhodococcus kyotonensis KB10.</title>
        <authorList>
            <person name="Jeong H."/>
            <person name="Hong C.E."/>
            <person name="Jo S.H."/>
            <person name="Park J.M."/>
        </authorList>
    </citation>
    <scope>NUCLEOTIDE SEQUENCE [LARGE SCALE GENOMIC DNA]</scope>
    <source>
        <strain evidence="2 3">KB10</strain>
    </source>
</reference>
<dbReference type="EMBL" id="LVHI01000019">
    <property type="protein sequence ID" value="OAK53531.1"/>
    <property type="molecule type" value="Genomic_DNA"/>
</dbReference>
<protein>
    <recommendedName>
        <fullName evidence="4">DUF4190 domain-containing protein</fullName>
    </recommendedName>
</protein>
<keyword evidence="3" id="KW-1185">Reference proteome</keyword>
<evidence type="ECO:0000256" key="1">
    <source>
        <dbReference type="SAM" id="Phobius"/>
    </source>
</evidence>
<proteinExistence type="predicted"/>
<keyword evidence="1" id="KW-0812">Transmembrane</keyword>
<evidence type="ECO:0000313" key="3">
    <source>
        <dbReference type="Proteomes" id="UP000077519"/>
    </source>
</evidence>
<feature type="transmembrane region" description="Helical" evidence="1">
    <location>
        <begin position="6"/>
        <end position="30"/>
    </location>
</feature>
<sequence>MVAIVVAILAFVTSWTIVGGIILGLLAVVLGFVGRSRYKKGTATNGTMSLIAIVLGIIAVVLSIVLVVVGIGIFRSSGGDDFADCISKAGNNQRAQEQCRDQFQRDLENRFDFTIPPT</sequence>
<gene>
    <name evidence="2" type="ORF">A3K89_23255</name>
</gene>
<organism evidence="2 3">
    <name type="scientific">Rhodococcoides kyotonense</name>
    <dbReference type="NCBI Taxonomy" id="398843"/>
    <lineage>
        <taxon>Bacteria</taxon>
        <taxon>Bacillati</taxon>
        <taxon>Actinomycetota</taxon>
        <taxon>Actinomycetes</taxon>
        <taxon>Mycobacteriales</taxon>
        <taxon>Nocardiaceae</taxon>
        <taxon>Rhodococcoides</taxon>
    </lineage>
</organism>
<name>A0A177YDJ8_9NOCA</name>
<evidence type="ECO:0008006" key="4">
    <source>
        <dbReference type="Google" id="ProtNLM"/>
    </source>
</evidence>
<keyword evidence="1" id="KW-0472">Membrane</keyword>
<keyword evidence="1" id="KW-1133">Transmembrane helix</keyword>
<dbReference type="AlphaFoldDB" id="A0A177YDJ8"/>
<comment type="caution">
    <text evidence="2">The sequence shown here is derived from an EMBL/GenBank/DDBJ whole genome shotgun (WGS) entry which is preliminary data.</text>
</comment>